<evidence type="ECO:0000256" key="9">
    <source>
        <dbReference type="ARBA" id="ARBA00022989"/>
    </source>
</evidence>
<evidence type="ECO:0000256" key="13">
    <source>
        <dbReference type="SAM" id="Phobius"/>
    </source>
</evidence>
<evidence type="ECO:0000256" key="11">
    <source>
        <dbReference type="ARBA" id="ARBA00023136"/>
    </source>
</evidence>
<comment type="subcellular location">
    <subcellularLocation>
        <location evidence="1">Cell inner membrane</location>
        <topology evidence="1">Multi-pass membrane protein</topology>
    </subcellularLocation>
</comment>
<gene>
    <name evidence="14" type="primary">trkG</name>
    <name evidence="14" type="ORF">NCTC11155_03256</name>
</gene>
<feature type="binding site" evidence="12">
    <location>
        <position position="436"/>
    </location>
    <ligand>
        <name>K(+)</name>
        <dbReference type="ChEBI" id="CHEBI:29103"/>
    </ligand>
</feature>
<feature type="binding site" evidence="12">
    <location>
        <position position="435"/>
    </location>
    <ligand>
        <name>K(+)</name>
        <dbReference type="ChEBI" id="CHEBI:29103"/>
    </ligand>
</feature>
<feature type="transmembrane region" description="Helical" evidence="13">
    <location>
        <begin position="12"/>
        <end position="35"/>
    </location>
</feature>
<dbReference type="STRING" id="483216.BACEGG_00849"/>
<keyword evidence="7 13" id="KW-0812">Transmembrane</keyword>
<evidence type="ECO:0000256" key="2">
    <source>
        <dbReference type="ARBA" id="ARBA00009137"/>
    </source>
</evidence>
<name>A0A380ZA40_9BACE</name>
<reference evidence="14 15" key="1">
    <citation type="submission" date="2018-06" db="EMBL/GenBank/DDBJ databases">
        <authorList>
            <consortium name="Pathogen Informatics"/>
            <person name="Doyle S."/>
        </authorList>
    </citation>
    <scope>NUCLEOTIDE SEQUENCE [LARGE SCALE GENOMIC DNA]</scope>
    <source>
        <strain evidence="14 15">NCTC11155</strain>
    </source>
</reference>
<dbReference type="GO" id="GO:0046872">
    <property type="term" value="F:metal ion binding"/>
    <property type="evidence" value="ECO:0007669"/>
    <property type="project" value="UniProtKB-KW"/>
</dbReference>
<evidence type="ECO:0000256" key="6">
    <source>
        <dbReference type="ARBA" id="ARBA00022538"/>
    </source>
</evidence>
<evidence type="ECO:0000256" key="12">
    <source>
        <dbReference type="PIRSR" id="PIRSR006247-1"/>
    </source>
</evidence>
<evidence type="ECO:0000256" key="8">
    <source>
        <dbReference type="ARBA" id="ARBA00022958"/>
    </source>
</evidence>
<keyword evidence="11 13" id="KW-0472">Membrane</keyword>
<keyword evidence="6" id="KW-0633">Potassium transport</keyword>
<evidence type="ECO:0000256" key="1">
    <source>
        <dbReference type="ARBA" id="ARBA00004429"/>
    </source>
</evidence>
<keyword evidence="9 13" id="KW-1133">Transmembrane helix</keyword>
<evidence type="ECO:0000256" key="3">
    <source>
        <dbReference type="ARBA" id="ARBA00022448"/>
    </source>
</evidence>
<keyword evidence="5" id="KW-0997">Cell inner membrane</keyword>
<dbReference type="InterPro" id="IPR003445">
    <property type="entry name" value="Cat_transpt"/>
</dbReference>
<dbReference type="GO" id="GO:0005886">
    <property type="term" value="C:plasma membrane"/>
    <property type="evidence" value="ECO:0007669"/>
    <property type="project" value="UniProtKB-SubCell"/>
</dbReference>
<organism evidence="14 15">
    <name type="scientific">Bacteroides eggerthii</name>
    <dbReference type="NCBI Taxonomy" id="28111"/>
    <lineage>
        <taxon>Bacteria</taxon>
        <taxon>Pseudomonadati</taxon>
        <taxon>Bacteroidota</taxon>
        <taxon>Bacteroidia</taxon>
        <taxon>Bacteroidales</taxon>
        <taxon>Bacteroidaceae</taxon>
        <taxon>Bacteroides</taxon>
    </lineage>
</organism>
<dbReference type="InterPro" id="IPR004772">
    <property type="entry name" value="TrkH"/>
</dbReference>
<keyword evidence="12" id="KW-0479">Metal-binding</keyword>
<feature type="transmembrane region" description="Helical" evidence="13">
    <location>
        <begin position="332"/>
        <end position="354"/>
    </location>
</feature>
<dbReference type="Pfam" id="PF02386">
    <property type="entry name" value="TrkH"/>
    <property type="match status" value="1"/>
</dbReference>
<dbReference type="PIRSF" id="PIRSF006247">
    <property type="entry name" value="TrkH"/>
    <property type="match status" value="1"/>
</dbReference>
<accession>A0A380ZA40</accession>
<feature type="transmembrane region" description="Helical" evidence="13">
    <location>
        <begin position="139"/>
        <end position="165"/>
    </location>
</feature>
<feature type="binding site" evidence="12">
    <location>
        <position position="115"/>
    </location>
    <ligand>
        <name>K(+)</name>
        <dbReference type="ChEBI" id="CHEBI:29103"/>
    </ligand>
</feature>
<evidence type="ECO:0000313" key="14">
    <source>
        <dbReference type="EMBL" id="SUV43847.1"/>
    </source>
</evidence>
<feature type="transmembrane region" description="Helical" evidence="13">
    <location>
        <begin position="393"/>
        <end position="416"/>
    </location>
</feature>
<evidence type="ECO:0000256" key="4">
    <source>
        <dbReference type="ARBA" id="ARBA00022475"/>
    </source>
</evidence>
<proteinExistence type="inferred from homology"/>
<protein>
    <submittedName>
        <fullName evidence="14">Cation transporter</fullName>
    </submittedName>
</protein>
<comment type="similarity">
    <text evidence="2">Belongs to the TrkH potassium transport family.</text>
</comment>
<evidence type="ECO:0000256" key="5">
    <source>
        <dbReference type="ARBA" id="ARBA00022519"/>
    </source>
</evidence>
<dbReference type="PANTHER" id="PTHR32024:SF2">
    <property type="entry name" value="TRK SYSTEM POTASSIUM UPTAKE PROTEIN TRKG-RELATED"/>
    <property type="match status" value="1"/>
</dbReference>
<keyword evidence="4" id="KW-1003">Cell membrane</keyword>
<evidence type="ECO:0000313" key="15">
    <source>
        <dbReference type="Proteomes" id="UP000254424"/>
    </source>
</evidence>
<feature type="transmembrane region" description="Helical" evidence="13">
    <location>
        <begin position="275"/>
        <end position="295"/>
    </location>
</feature>
<dbReference type="GO" id="GO:0015379">
    <property type="term" value="F:potassium:chloride symporter activity"/>
    <property type="evidence" value="ECO:0007669"/>
    <property type="project" value="InterPro"/>
</dbReference>
<dbReference type="EMBL" id="UFSX01000002">
    <property type="protein sequence ID" value="SUV43847.1"/>
    <property type="molecule type" value="Genomic_DNA"/>
</dbReference>
<sequence length="486" mass="53663">MTDVINFKTIIRIIGILLLLETIMLLACSGISYYYNDEALLDFWKSAGITAGAGLLMAVAGKGGDKQLTRRDGYVLVSFAWVAFSLFGMLPFYISGYVPDITNAFFETMSGFTSTGATVLDNIESLPHGLLFWRSMTQWIGGLGIIMFTIAVLPIFGVSGLQVFAAEASGPTHDKVHPRIGITAKWIWGIYTGLTFILVILLMLGGMNWFDSICHAFATTGTGGFSTKQASVAYYHSPYIEYVISLFMFVSGINFTLLLFFVNRKFKKVIDNAELKWYFWSVTGFTTVIAVILHYTSSMGMEEAFRKSLFQVISLHTSTGFATDDYMLWTPILWGLLTIVMIMGACAGSTTGGLKCIRMVILAKVSRNEFKHILHPNAVLPVRVNKQVISPSIVSTVLAFFFLYFIIAIIGILIMMGMGIDAEESIGCVVSSIGNMGPGLGDTGPAYSWNSLPDAAKWLLSFLMLLGRLELFTVLLLFTPEFWKRN</sequence>
<feature type="transmembrane region" description="Helical" evidence="13">
    <location>
        <begin position="242"/>
        <end position="263"/>
    </location>
</feature>
<keyword evidence="8 12" id="KW-0630">Potassium</keyword>
<feature type="transmembrane region" description="Helical" evidence="13">
    <location>
        <begin position="186"/>
        <end position="210"/>
    </location>
</feature>
<dbReference type="PANTHER" id="PTHR32024">
    <property type="entry name" value="TRK SYSTEM POTASSIUM UPTAKE PROTEIN TRKG-RELATED"/>
    <property type="match status" value="1"/>
</dbReference>
<feature type="transmembrane region" description="Helical" evidence="13">
    <location>
        <begin position="458"/>
        <end position="478"/>
    </location>
</feature>
<feature type="binding site" evidence="12">
    <location>
        <position position="319"/>
    </location>
    <ligand>
        <name>K(+)</name>
        <dbReference type="ChEBI" id="CHEBI:29103"/>
    </ligand>
</feature>
<feature type="transmembrane region" description="Helical" evidence="13">
    <location>
        <begin position="41"/>
        <end position="61"/>
    </location>
</feature>
<dbReference type="Proteomes" id="UP000254424">
    <property type="component" value="Unassembled WGS sequence"/>
</dbReference>
<dbReference type="AlphaFoldDB" id="A0A380ZA40"/>
<evidence type="ECO:0000256" key="10">
    <source>
        <dbReference type="ARBA" id="ARBA00023065"/>
    </source>
</evidence>
<evidence type="ECO:0000256" key="7">
    <source>
        <dbReference type="ARBA" id="ARBA00022692"/>
    </source>
</evidence>
<keyword evidence="3" id="KW-0813">Transport</keyword>
<feature type="binding site" evidence="12">
    <location>
        <position position="223"/>
    </location>
    <ligand>
        <name>K(+)</name>
        <dbReference type="ChEBI" id="CHEBI:29103"/>
    </ligand>
</feature>
<feature type="transmembrane region" description="Helical" evidence="13">
    <location>
        <begin position="73"/>
        <end position="94"/>
    </location>
</feature>
<keyword evidence="10" id="KW-0406">Ion transport</keyword>